<dbReference type="SFLD" id="SFLDS00019">
    <property type="entry name" value="Glutathione_Transferase_(cytos"/>
    <property type="match status" value="1"/>
</dbReference>
<dbReference type="Pfam" id="PF00043">
    <property type="entry name" value="GST_C"/>
    <property type="match status" value="1"/>
</dbReference>
<dbReference type="InterPro" id="IPR036282">
    <property type="entry name" value="Glutathione-S-Trfase_C_sf"/>
</dbReference>
<proteinExistence type="inferred from homology"/>
<gene>
    <name evidence="9" type="ORF">HPP92_017725</name>
</gene>
<evidence type="ECO:0000259" key="8">
    <source>
        <dbReference type="PROSITE" id="PS50405"/>
    </source>
</evidence>
<dbReference type="GO" id="GO:0006749">
    <property type="term" value="P:glutathione metabolic process"/>
    <property type="evidence" value="ECO:0007669"/>
    <property type="project" value="InterPro"/>
</dbReference>
<dbReference type="PROSITE" id="PS50405">
    <property type="entry name" value="GST_CTER"/>
    <property type="match status" value="1"/>
</dbReference>
<reference evidence="9 10" key="1">
    <citation type="journal article" date="2020" name="Nat. Food">
        <title>A phased Vanilla planifolia genome enables genetic improvement of flavour and production.</title>
        <authorList>
            <person name="Hasing T."/>
            <person name="Tang H."/>
            <person name="Brym M."/>
            <person name="Khazi F."/>
            <person name="Huang T."/>
            <person name="Chambers A.H."/>
        </authorList>
    </citation>
    <scope>NUCLEOTIDE SEQUENCE [LARGE SCALE GENOMIC DNA]</scope>
    <source>
        <tissue evidence="9">Leaf</tissue>
    </source>
</reference>
<sequence length="259" mass="29672">MPAQSPLPSIKAWPLSRFHFIKHYVTILSLLETKDRRTMGGQKGVKLLDFWVSPFGQRVRIALAEKGVEYDYQEENLAAKSELLLKSNPVNKQIPVLIHGSRSVCESLIIVQYIDEVWSDKNPILPSDPYSRAQSRFWADFVDKKVYVSGSKLWKLKGEEQEEGKKEFVETIKTLEAELGDKKYFGGEYFGLVDIAMVPFTAWFYTYEAYSGISVEKEAPKVAAWAKRCKERESVARTLPDPEKVYDFVGLFRKTLGVE</sequence>
<dbReference type="InterPro" id="IPR004045">
    <property type="entry name" value="Glutathione_S-Trfase_N"/>
</dbReference>
<keyword evidence="10" id="KW-1185">Reference proteome</keyword>
<keyword evidence="3" id="KW-0808">Transferase</keyword>
<dbReference type="InterPro" id="IPR045073">
    <property type="entry name" value="Omega/Tau-like"/>
</dbReference>
<evidence type="ECO:0000256" key="6">
    <source>
        <dbReference type="RuleBase" id="RU003494"/>
    </source>
</evidence>
<dbReference type="FunFam" id="3.40.30.10:FF:000014">
    <property type="entry name" value="Tau class glutathione S-transferase"/>
    <property type="match status" value="1"/>
</dbReference>
<name>A0A835Q4H9_VANPL</name>
<dbReference type="PROSITE" id="PS50404">
    <property type="entry name" value="GST_NTER"/>
    <property type="match status" value="1"/>
</dbReference>
<dbReference type="Gene3D" id="1.20.1050.10">
    <property type="match status" value="1"/>
</dbReference>
<feature type="domain" description="GST N-terminal" evidence="7">
    <location>
        <begin position="43"/>
        <end position="122"/>
    </location>
</feature>
<dbReference type="SFLD" id="SFLDG01152">
    <property type="entry name" value="Main.3:_Omega-_and_Tau-like"/>
    <property type="match status" value="1"/>
</dbReference>
<protein>
    <recommendedName>
        <fullName evidence="5">Probable glutathione S-transferase GSTU1</fullName>
        <ecNumber evidence="2">2.5.1.18</ecNumber>
    </recommendedName>
</protein>
<dbReference type="GO" id="GO:0005737">
    <property type="term" value="C:cytoplasm"/>
    <property type="evidence" value="ECO:0007669"/>
    <property type="project" value="TreeGrafter"/>
</dbReference>
<dbReference type="Pfam" id="PF02798">
    <property type="entry name" value="GST_N"/>
    <property type="match status" value="1"/>
</dbReference>
<evidence type="ECO:0000256" key="2">
    <source>
        <dbReference type="ARBA" id="ARBA00012452"/>
    </source>
</evidence>
<evidence type="ECO:0000313" key="10">
    <source>
        <dbReference type="Proteomes" id="UP000636800"/>
    </source>
</evidence>
<comment type="catalytic activity">
    <reaction evidence="4">
        <text>RX + glutathione = an S-substituted glutathione + a halide anion + H(+)</text>
        <dbReference type="Rhea" id="RHEA:16437"/>
        <dbReference type="ChEBI" id="CHEBI:15378"/>
        <dbReference type="ChEBI" id="CHEBI:16042"/>
        <dbReference type="ChEBI" id="CHEBI:17792"/>
        <dbReference type="ChEBI" id="CHEBI:57925"/>
        <dbReference type="ChEBI" id="CHEBI:90779"/>
        <dbReference type="EC" id="2.5.1.18"/>
    </reaction>
</comment>
<dbReference type="PANTHER" id="PTHR11260:SF781">
    <property type="entry name" value="GLUTATHIONE S-TRANSFERASE U19"/>
    <property type="match status" value="1"/>
</dbReference>
<evidence type="ECO:0000256" key="5">
    <source>
        <dbReference type="ARBA" id="ARBA00074965"/>
    </source>
</evidence>
<feature type="domain" description="GST C-terminal" evidence="8">
    <location>
        <begin position="128"/>
        <end position="248"/>
    </location>
</feature>
<dbReference type="EC" id="2.5.1.18" evidence="2"/>
<comment type="function">
    <text evidence="1">Conjugation of reduced glutathione to a wide number of exogenous and endogenous hydrophobic electrophiles.</text>
</comment>
<comment type="caution">
    <text evidence="9">The sequence shown here is derived from an EMBL/GenBank/DDBJ whole genome shotgun (WGS) entry which is preliminary data.</text>
</comment>
<evidence type="ECO:0000256" key="1">
    <source>
        <dbReference type="ARBA" id="ARBA00003701"/>
    </source>
</evidence>
<evidence type="ECO:0000256" key="4">
    <source>
        <dbReference type="ARBA" id="ARBA00047960"/>
    </source>
</evidence>
<dbReference type="Gene3D" id="3.40.30.10">
    <property type="entry name" value="Glutaredoxin"/>
    <property type="match status" value="1"/>
</dbReference>
<dbReference type="SUPFAM" id="SSF52833">
    <property type="entry name" value="Thioredoxin-like"/>
    <property type="match status" value="1"/>
</dbReference>
<comment type="similarity">
    <text evidence="6">Belongs to the GST superfamily.</text>
</comment>
<dbReference type="SUPFAM" id="SSF47616">
    <property type="entry name" value="GST C-terminal domain-like"/>
    <property type="match status" value="1"/>
</dbReference>
<dbReference type="FunFam" id="1.20.1050.10:FF:000018">
    <property type="entry name" value="Glutathione S-transferase U20"/>
    <property type="match status" value="1"/>
</dbReference>
<dbReference type="AlphaFoldDB" id="A0A835Q4H9"/>
<accession>A0A835Q4H9</accession>
<dbReference type="InterPro" id="IPR010987">
    <property type="entry name" value="Glutathione-S-Trfase_C-like"/>
</dbReference>
<dbReference type="Proteomes" id="UP000636800">
    <property type="component" value="Unassembled WGS sequence"/>
</dbReference>
<dbReference type="CDD" id="cd03185">
    <property type="entry name" value="GST_C_Tau"/>
    <property type="match status" value="1"/>
</dbReference>
<evidence type="ECO:0000256" key="3">
    <source>
        <dbReference type="ARBA" id="ARBA00022679"/>
    </source>
</evidence>
<dbReference type="InterPro" id="IPR004046">
    <property type="entry name" value="GST_C"/>
</dbReference>
<evidence type="ECO:0000259" key="7">
    <source>
        <dbReference type="PROSITE" id="PS50404"/>
    </source>
</evidence>
<dbReference type="EMBL" id="JADCNL010000009">
    <property type="protein sequence ID" value="KAG0466145.1"/>
    <property type="molecule type" value="Genomic_DNA"/>
</dbReference>
<dbReference type="PANTHER" id="PTHR11260">
    <property type="entry name" value="GLUTATHIONE S-TRANSFERASE, GST, SUPERFAMILY, GST DOMAIN CONTAINING"/>
    <property type="match status" value="1"/>
</dbReference>
<dbReference type="GO" id="GO:0004364">
    <property type="term" value="F:glutathione transferase activity"/>
    <property type="evidence" value="ECO:0007669"/>
    <property type="project" value="UniProtKB-EC"/>
</dbReference>
<dbReference type="OrthoDB" id="739241at2759"/>
<dbReference type="CDD" id="cd03058">
    <property type="entry name" value="GST_N_Tau"/>
    <property type="match status" value="1"/>
</dbReference>
<dbReference type="InterPro" id="IPR040079">
    <property type="entry name" value="Glutathione_S-Trfase"/>
</dbReference>
<organism evidence="9 10">
    <name type="scientific">Vanilla planifolia</name>
    <name type="common">Vanilla</name>
    <dbReference type="NCBI Taxonomy" id="51239"/>
    <lineage>
        <taxon>Eukaryota</taxon>
        <taxon>Viridiplantae</taxon>
        <taxon>Streptophyta</taxon>
        <taxon>Embryophyta</taxon>
        <taxon>Tracheophyta</taxon>
        <taxon>Spermatophyta</taxon>
        <taxon>Magnoliopsida</taxon>
        <taxon>Liliopsida</taxon>
        <taxon>Asparagales</taxon>
        <taxon>Orchidaceae</taxon>
        <taxon>Vanilloideae</taxon>
        <taxon>Vanilleae</taxon>
        <taxon>Vanilla</taxon>
    </lineage>
</organism>
<dbReference type="SFLD" id="SFLDG00358">
    <property type="entry name" value="Main_(cytGST)"/>
    <property type="match status" value="1"/>
</dbReference>
<dbReference type="InterPro" id="IPR036249">
    <property type="entry name" value="Thioredoxin-like_sf"/>
</dbReference>
<evidence type="ECO:0000313" key="9">
    <source>
        <dbReference type="EMBL" id="KAG0466145.1"/>
    </source>
</evidence>
<dbReference type="InterPro" id="IPR045074">
    <property type="entry name" value="GST_C_Tau"/>
</dbReference>